<feature type="domain" description="NolW-like" evidence="8">
    <location>
        <begin position="385"/>
        <end position="480"/>
    </location>
</feature>
<dbReference type="PRINTS" id="PR00811">
    <property type="entry name" value="BCTERIALGSPD"/>
</dbReference>
<dbReference type="Gene3D" id="3.30.1370.120">
    <property type="match status" value="2"/>
</dbReference>
<reference evidence="9" key="1">
    <citation type="submission" date="2021-05" db="EMBL/GenBank/DDBJ databases">
        <title>Molecular characterization for Shewanella algae harboring chromosomal blaOXA-55-like strains isolated from clinical and environment sample.</title>
        <authorList>
            <person name="Ohama Y."/>
            <person name="Aoki K."/>
            <person name="Harada S."/>
            <person name="Moriya K."/>
            <person name="Ishii Y."/>
            <person name="Tateda K."/>
        </authorList>
    </citation>
    <scope>NUCLEOTIDE SEQUENCE</scope>
    <source>
        <strain evidence="9">JCM 11563</strain>
    </source>
</reference>
<evidence type="ECO:0000256" key="1">
    <source>
        <dbReference type="ARBA" id="ARBA00004370"/>
    </source>
</evidence>
<dbReference type="EMBL" id="BPEY01000076">
    <property type="protein sequence ID" value="GIU49862.1"/>
    <property type="molecule type" value="Genomic_DNA"/>
</dbReference>
<dbReference type="InterPro" id="IPR004845">
    <property type="entry name" value="T2SS_GspD_CS"/>
</dbReference>
<comment type="caution">
    <text evidence="9">The sequence shown here is derived from an EMBL/GenBank/DDBJ whole genome shotgun (WGS) entry which is preliminary data.</text>
</comment>
<keyword evidence="5" id="KW-0813">Transport</keyword>
<keyword evidence="2" id="KW-0732">Signal</keyword>
<dbReference type="Pfam" id="PF03958">
    <property type="entry name" value="Secretin_N"/>
    <property type="match status" value="1"/>
</dbReference>
<evidence type="ECO:0000256" key="4">
    <source>
        <dbReference type="RuleBase" id="RU004003"/>
    </source>
</evidence>
<evidence type="ECO:0000313" key="9">
    <source>
        <dbReference type="EMBL" id="GIU49862.1"/>
    </source>
</evidence>
<comment type="subcellular location">
    <subcellularLocation>
        <location evidence="5">Cell outer membrane</location>
    </subcellularLocation>
    <subcellularLocation>
        <location evidence="1">Membrane</location>
    </subcellularLocation>
</comment>
<evidence type="ECO:0000256" key="3">
    <source>
        <dbReference type="ARBA" id="ARBA00023136"/>
    </source>
</evidence>
<dbReference type="Proteomes" id="UP000887104">
    <property type="component" value="Unassembled WGS sequence"/>
</dbReference>
<dbReference type="InterPro" id="IPR050810">
    <property type="entry name" value="Bact_Secretion_Sys_Channel"/>
</dbReference>
<dbReference type="PROSITE" id="PS00875">
    <property type="entry name" value="T2SP_D"/>
    <property type="match status" value="1"/>
</dbReference>
<evidence type="ECO:0000256" key="2">
    <source>
        <dbReference type="ARBA" id="ARBA00022729"/>
    </source>
</evidence>
<dbReference type="InterPro" id="IPR001775">
    <property type="entry name" value="GspD/PilQ"/>
</dbReference>
<feature type="domain" description="Type II/III secretion system secretin-like" evidence="7">
    <location>
        <begin position="538"/>
        <end position="700"/>
    </location>
</feature>
<evidence type="ECO:0000256" key="6">
    <source>
        <dbReference type="SAM" id="MobiDB-lite"/>
    </source>
</evidence>
<comment type="similarity">
    <text evidence="4">Belongs to the bacterial secretin family.</text>
</comment>
<feature type="compositionally biased region" description="Polar residues" evidence="6">
    <location>
        <begin position="430"/>
        <end position="440"/>
    </location>
</feature>
<evidence type="ECO:0000256" key="5">
    <source>
        <dbReference type="RuleBase" id="RU004004"/>
    </source>
</evidence>
<dbReference type="PANTHER" id="PTHR30332:SF25">
    <property type="entry name" value="SECRETIN XPSD"/>
    <property type="match status" value="1"/>
</dbReference>
<dbReference type="InterPro" id="IPR005644">
    <property type="entry name" value="NolW-like"/>
</dbReference>
<dbReference type="InterPro" id="IPR038591">
    <property type="entry name" value="NolW-like_sf"/>
</dbReference>
<keyword evidence="3" id="KW-0472">Membrane</keyword>
<evidence type="ECO:0000259" key="8">
    <source>
        <dbReference type="Pfam" id="PF03958"/>
    </source>
</evidence>
<evidence type="ECO:0008006" key="11">
    <source>
        <dbReference type="Google" id="ProtNLM"/>
    </source>
</evidence>
<evidence type="ECO:0000259" key="7">
    <source>
        <dbReference type="Pfam" id="PF00263"/>
    </source>
</evidence>
<organism evidence="9 10">
    <name type="scientific">Shewanella sairae</name>
    <dbReference type="NCBI Taxonomy" id="190310"/>
    <lineage>
        <taxon>Bacteria</taxon>
        <taxon>Pseudomonadati</taxon>
        <taxon>Pseudomonadota</taxon>
        <taxon>Gammaproteobacteria</taxon>
        <taxon>Alteromonadales</taxon>
        <taxon>Shewanellaceae</taxon>
        <taxon>Shewanella</taxon>
    </lineage>
</organism>
<protein>
    <recommendedName>
        <fullName evidence="11">NolW-like domain-containing protein</fullName>
    </recommendedName>
</protein>
<keyword evidence="10" id="KW-1185">Reference proteome</keyword>
<proteinExistence type="inferred from homology"/>
<dbReference type="Pfam" id="PF00263">
    <property type="entry name" value="Secretin"/>
    <property type="match status" value="1"/>
</dbReference>
<feature type="region of interest" description="Disordered" evidence="6">
    <location>
        <begin position="412"/>
        <end position="440"/>
    </location>
</feature>
<name>A0ABQ4PN81_9GAMM</name>
<dbReference type="PANTHER" id="PTHR30332">
    <property type="entry name" value="PROBABLE GENERAL SECRETION PATHWAY PROTEIN D"/>
    <property type="match status" value="1"/>
</dbReference>
<sequence>MIQQKQMPQNKMPQNKQFSGGLSPIITGIEKSTAVIQSSKLTRLSITTAACVGMMLLSGCASLESRQDKNRKNIEPSYLINTSVTEQTADNTLAEADNGMPVMPGQTSLTRVPSLAKAQVGFNNDDAIADGFSATPSLTIAADNMPLTDFLHYTFGDLLQSSYVLGGELSDLSSTVTLNIQNEISPKKLYSLTEKLLLERGVGIMRQNDVLYISLITKEGSDSIAVGYGRKPSTVPNALNVQQIVPLRYTINNTTIKTLRDIAGVKATADIRQGVMFISGRREQVIRALDLLSILDAPGSRSGNIGFLKLTFIDTDTFIDSITNILVNEGIMTGANTADNRVSLVPISQLGAVAVFASEPDFIQRIEFWAKQLDQPAKGNEKQYFVYTPKFARASDLGESVSALISGRSASTQKAERASTDKAAAIENRAPSTTGTSSASNENINMVVDERSNALIFYSSGPEYQAILPLVARLDVMPKQVILEVSIAEVTLTDEFKFGVDMAFSSGKFSFSNTHGAADIGGSVLSWASGGNKIDAQAFESNKWVNVLSKPSLLVRDGVAASIQVGTDIPVVGKTTTDPVNGVTKSIDYRKTGIDVTVTPTINAQGVVIMTIQQNNSNQVDGGADVEGNPQIFERSIDTEVVAESGQTVILGGLISENATDNQAGLPWVSKLPLIGALFGTTTQNTVRTELVIMVTPKVITRTDEWDDIKSSLTQGLKYLELN</sequence>
<dbReference type="RefSeq" id="WP_220782402.1">
    <property type="nucleotide sequence ID" value="NZ_BPEY01000076.1"/>
</dbReference>
<gene>
    <name evidence="9" type="ORF">TUM4438_34380</name>
</gene>
<accession>A0ABQ4PN81</accession>
<dbReference type="InterPro" id="IPR004846">
    <property type="entry name" value="T2SS/T3SS_dom"/>
</dbReference>
<evidence type="ECO:0000313" key="10">
    <source>
        <dbReference type="Proteomes" id="UP000887104"/>
    </source>
</evidence>